<proteinExistence type="predicted"/>
<keyword evidence="1" id="KW-0812">Transmembrane</keyword>
<organism evidence="2 3">
    <name type="scientific">Nocardioides marinus</name>
    <dbReference type="NCBI Taxonomy" id="374514"/>
    <lineage>
        <taxon>Bacteria</taxon>
        <taxon>Bacillati</taxon>
        <taxon>Actinomycetota</taxon>
        <taxon>Actinomycetes</taxon>
        <taxon>Propionibacteriales</taxon>
        <taxon>Nocardioidaceae</taxon>
        <taxon>Nocardioides</taxon>
    </lineage>
</organism>
<feature type="transmembrane region" description="Helical" evidence="1">
    <location>
        <begin position="115"/>
        <end position="138"/>
    </location>
</feature>
<keyword evidence="1" id="KW-1133">Transmembrane helix</keyword>
<evidence type="ECO:0000313" key="3">
    <source>
        <dbReference type="Proteomes" id="UP000537326"/>
    </source>
</evidence>
<dbReference type="AlphaFoldDB" id="A0A7Y9YIZ8"/>
<feature type="transmembrane region" description="Helical" evidence="1">
    <location>
        <begin position="36"/>
        <end position="57"/>
    </location>
</feature>
<dbReference type="Proteomes" id="UP000537326">
    <property type="component" value="Unassembled WGS sequence"/>
</dbReference>
<keyword evidence="1" id="KW-0472">Membrane</keyword>
<comment type="caution">
    <text evidence="2">The sequence shown here is derived from an EMBL/GenBank/DDBJ whole genome shotgun (WGS) entry which is preliminary data.</text>
</comment>
<evidence type="ECO:0000256" key="1">
    <source>
        <dbReference type="SAM" id="Phobius"/>
    </source>
</evidence>
<dbReference type="EMBL" id="JACBZI010000001">
    <property type="protein sequence ID" value="NYI12177.1"/>
    <property type="molecule type" value="Genomic_DNA"/>
</dbReference>
<accession>A0A7Y9YIZ8</accession>
<feature type="transmembrane region" description="Helical" evidence="1">
    <location>
        <begin position="86"/>
        <end position="109"/>
    </location>
</feature>
<evidence type="ECO:0000313" key="2">
    <source>
        <dbReference type="EMBL" id="NYI12177.1"/>
    </source>
</evidence>
<evidence type="ECO:0008006" key="4">
    <source>
        <dbReference type="Google" id="ProtNLM"/>
    </source>
</evidence>
<keyword evidence="3" id="KW-1185">Reference proteome</keyword>
<dbReference type="RefSeq" id="WP_179532759.1">
    <property type="nucleotide sequence ID" value="NZ_BAAAPP010000001.1"/>
</dbReference>
<sequence>MSDPRPRTRRVVVVTAINVLVGLFVLATGVLTAWPWQARVCVAIVGVGLLGNALLAAREWSGSPRRGDRVSTRGDATVVGYDRVPAYAAVWGTGWLTLVAVLGTAFGVAAGNVGAALVLGVPFVLLFGLVLVDSLLALARGAEVVADRERLTVRSWATETGIAWDDVERVGLDLRHGRAVLTVSGYSAATSWTGRRLPHVWPRRPRPVPGRVEVDSRAVEPHSPWLLGVLQDWAADPARRSEIGTSRAERRLRQQA</sequence>
<feature type="transmembrane region" description="Helical" evidence="1">
    <location>
        <begin position="12"/>
        <end position="30"/>
    </location>
</feature>
<protein>
    <recommendedName>
        <fullName evidence="4">PH domain-containing protein</fullName>
    </recommendedName>
</protein>
<reference evidence="2 3" key="1">
    <citation type="submission" date="2020-07" db="EMBL/GenBank/DDBJ databases">
        <title>Sequencing the genomes of 1000 actinobacteria strains.</title>
        <authorList>
            <person name="Klenk H.-P."/>
        </authorList>
    </citation>
    <scope>NUCLEOTIDE SEQUENCE [LARGE SCALE GENOMIC DNA]</scope>
    <source>
        <strain evidence="2 3">DSM 18248</strain>
    </source>
</reference>
<name>A0A7Y9YIZ8_9ACTN</name>
<gene>
    <name evidence="2" type="ORF">BKA05_003692</name>
</gene>